<evidence type="ECO:0000256" key="2">
    <source>
        <dbReference type="ARBA" id="ARBA00022857"/>
    </source>
</evidence>
<gene>
    <name evidence="4" type="ORF">BDY17DRAFT_250777</name>
</gene>
<comment type="similarity">
    <text evidence="1">Belongs to the NmrA-type oxidoreductase family.</text>
</comment>
<dbReference type="AlphaFoldDB" id="A0A6A6PVG7"/>
<dbReference type="Gene3D" id="3.40.50.720">
    <property type="entry name" value="NAD(P)-binding Rossmann-like Domain"/>
    <property type="match status" value="1"/>
</dbReference>
<sequence length="315" mass="34353">MAKTLAVFGATGQQGSSIIQSVLNDAELSQQYLIRAITRDVDAAKAKHKQLQSKVVEVVAADSSDRGSLEKALTGVDTAFVMTTPSFTPDGEEVEFSAGRTIVDVAVEQGVGYIIFSTLPSPRELSGGKYTKCIHFESKARLEKYIRGLHPKVKSAFISPGAFMSNFQNMPFLGPQKAADGKSWVSTGPNSPKTPIPLIDHGDMGKYVGAILAEPDKYEGKTFCASTKMYTRQEAADIVSKATGKKVVYKQLPPEQWASSLPFAQDILLETFSYVEEFGYYGPRSEELVKWAAENARGKVTTFEEYLAANPLLLN</sequence>
<dbReference type="Proteomes" id="UP000799767">
    <property type="component" value="Unassembled WGS sequence"/>
</dbReference>
<dbReference type="SUPFAM" id="SSF51735">
    <property type="entry name" value="NAD(P)-binding Rossmann-fold domains"/>
    <property type="match status" value="1"/>
</dbReference>
<dbReference type="GeneID" id="54472105"/>
<evidence type="ECO:0000256" key="1">
    <source>
        <dbReference type="ARBA" id="ARBA00006328"/>
    </source>
</evidence>
<dbReference type="PANTHER" id="PTHR42748">
    <property type="entry name" value="NITROGEN METABOLITE REPRESSION PROTEIN NMRA FAMILY MEMBER"/>
    <property type="match status" value="1"/>
</dbReference>
<dbReference type="Gene3D" id="3.90.25.10">
    <property type="entry name" value="UDP-galactose 4-epimerase, domain 1"/>
    <property type="match status" value="1"/>
</dbReference>
<reference evidence="4" key="1">
    <citation type="journal article" date="2020" name="Stud. Mycol.">
        <title>101 Dothideomycetes genomes: a test case for predicting lifestyles and emergence of pathogens.</title>
        <authorList>
            <person name="Haridas S."/>
            <person name="Albert R."/>
            <person name="Binder M."/>
            <person name="Bloem J."/>
            <person name="Labutti K."/>
            <person name="Salamov A."/>
            <person name="Andreopoulos B."/>
            <person name="Baker S."/>
            <person name="Barry K."/>
            <person name="Bills G."/>
            <person name="Bluhm B."/>
            <person name="Cannon C."/>
            <person name="Castanera R."/>
            <person name="Culley D."/>
            <person name="Daum C."/>
            <person name="Ezra D."/>
            <person name="Gonzalez J."/>
            <person name="Henrissat B."/>
            <person name="Kuo A."/>
            <person name="Liang C."/>
            <person name="Lipzen A."/>
            <person name="Lutzoni F."/>
            <person name="Magnuson J."/>
            <person name="Mondo S."/>
            <person name="Nolan M."/>
            <person name="Ohm R."/>
            <person name="Pangilinan J."/>
            <person name="Park H.-J."/>
            <person name="Ramirez L."/>
            <person name="Alfaro M."/>
            <person name="Sun H."/>
            <person name="Tritt A."/>
            <person name="Yoshinaga Y."/>
            <person name="Zwiers L.-H."/>
            <person name="Turgeon B."/>
            <person name="Goodwin S."/>
            <person name="Spatafora J."/>
            <person name="Crous P."/>
            <person name="Grigoriev I."/>
        </authorList>
    </citation>
    <scope>NUCLEOTIDE SEQUENCE</scope>
    <source>
        <strain evidence="4">CBS 113389</strain>
    </source>
</reference>
<dbReference type="PANTHER" id="PTHR42748:SF11">
    <property type="entry name" value="NMRA-LIKE DOMAIN-CONTAINING PROTEIN"/>
    <property type="match status" value="1"/>
</dbReference>
<dbReference type="Pfam" id="PF05368">
    <property type="entry name" value="NmrA"/>
    <property type="match status" value="1"/>
</dbReference>
<dbReference type="InterPro" id="IPR036291">
    <property type="entry name" value="NAD(P)-bd_dom_sf"/>
</dbReference>
<dbReference type="InterPro" id="IPR051164">
    <property type="entry name" value="NmrA-like_oxidored"/>
</dbReference>
<keyword evidence="2" id="KW-0521">NADP</keyword>
<feature type="domain" description="NmrA-like" evidence="3">
    <location>
        <begin position="2"/>
        <end position="307"/>
    </location>
</feature>
<proteinExistence type="inferred from homology"/>
<protein>
    <submittedName>
        <fullName evidence="4">Putative hscarg dehydrogenase</fullName>
    </submittedName>
</protein>
<dbReference type="EMBL" id="MU001635">
    <property type="protein sequence ID" value="KAF2483724.1"/>
    <property type="molecule type" value="Genomic_DNA"/>
</dbReference>
<dbReference type="CDD" id="cd05251">
    <property type="entry name" value="NmrA_like_SDR_a"/>
    <property type="match status" value="1"/>
</dbReference>
<dbReference type="RefSeq" id="XP_033590294.1">
    <property type="nucleotide sequence ID" value="XM_033731103.1"/>
</dbReference>
<evidence type="ECO:0000313" key="5">
    <source>
        <dbReference type="Proteomes" id="UP000799767"/>
    </source>
</evidence>
<organism evidence="4 5">
    <name type="scientific">Neohortaea acidophila</name>
    <dbReference type="NCBI Taxonomy" id="245834"/>
    <lineage>
        <taxon>Eukaryota</taxon>
        <taxon>Fungi</taxon>
        <taxon>Dikarya</taxon>
        <taxon>Ascomycota</taxon>
        <taxon>Pezizomycotina</taxon>
        <taxon>Dothideomycetes</taxon>
        <taxon>Dothideomycetidae</taxon>
        <taxon>Mycosphaerellales</taxon>
        <taxon>Teratosphaeriaceae</taxon>
        <taxon>Neohortaea</taxon>
    </lineage>
</organism>
<evidence type="ECO:0000259" key="3">
    <source>
        <dbReference type="Pfam" id="PF05368"/>
    </source>
</evidence>
<evidence type="ECO:0000313" key="4">
    <source>
        <dbReference type="EMBL" id="KAF2483724.1"/>
    </source>
</evidence>
<dbReference type="OrthoDB" id="300709at2759"/>
<name>A0A6A6PVG7_9PEZI</name>
<dbReference type="GO" id="GO:0005634">
    <property type="term" value="C:nucleus"/>
    <property type="evidence" value="ECO:0007669"/>
    <property type="project" value="TreeGrafter"/>
</dbReference>
<keyword evidence="5" id="KW-1185">Reference proteome</keyword>
<accession>A0A6A6PVG7</accession>
<dbReference type="InterPro" id="IPR008030">
    <property type="entry name" value="NmrA-like"/>
</dbReference>